<proteinExistence type="predicted"/>
<dbReference type="InterPro" id="IPR051575">
    <property type="entry name" value="Myb-like_DNA-bd"/>
</dbReference>
<evidence type="ECO:0000259" key="6">
    <source>
        <dbReference type="PROSITE" id="PS51294"/>
    </source>
</evidence>
<feature type="domain" description="Myb-like" evidence="5">
    <location>
        <begin position="111"/>
        <end position="168"/>
    </location>
</feature>
<evidence type="ECO:0000256" key="2">
    <source>
        <dbReference type="ARBA" id="ARBA00023125"/>
    </source>
</evidence>
<evidence type="ECO:0000256" key="1">
    <source>
        <dbReference type="ARBA" id="ARBA00023015"/>
    </source>
</evidence>
<dbReference type="SMART" id="SM00717">
    <property type="entry name" value="SANT"/>
    <property type="match status" value="2"/>
</dbReference>
<dbReference type="CDD" id="cd00167">
    <property type="entry name" value="SANT"/>
    <property type="match status" value="2"/>
</dbReference>
<dbReference type="GO" id="GO:0042796">
    <property type="term" value="P:snRNA transcription by RNA polymerase III"/>
    <property type="evidence" value="ECO:0007669"/>
    <property type="project" value="TreeGrafter"/>
</dbReference>
<dbReference type="InterPro" id="IPR017930">
    <property type="entry name" value="Myb_dom"/>
</dbReference>
<dbReference type="PANTHER" id="PTHR46621:SF1">
    <property type="entry name" value="SNRNA-ACTIVATING PROTEIN COMPLEX SUBUNIT 4"/>
    <property type="match status" value="1"/>
</dbReference>
<keyword evidence="8" id="KW-1185">Reference proteome</keyword>
<dbReference type="GO" id="GO:0042795">
    <property type="term" value="P:snRNA transcription by RNA polymerase II"/>
    <property type="evidence" value="ECO:0007669"/>
    <property type="project" value="TreeGrafter"/>
</dbReference>
<evidence type="ECO:0000313" key="7">
    <source>
        <dbReference type="EMBL" id="OMJ93969.1"/>
    </source>
</evidence>
<keyword evidence="3" id="KW-0804">Transcription</keyword>
<dbReference type="OrthoDB" id="306004at2759"/>
<keyword evidence="4" id="KW-0539">Nucleus</keyword>
<evidence type="ECO:0000259" key="5">
    <source>
        <dbReference type="PROSITE" id="PS50090"/>
    </source>
</evidence>
<protein>
    <recommendedName>
        <fullName evidence="9">Myb-like DNA-binding domain containing protein</fullName>
    </recommendedName>
</protein>
<dbReference type="InterPro" id="IPR001005">
    <property type="entry name" value="SANT/Myb"/>
</dbReference>
<feature type="domain" description="Myb-like" evidence="5">
    <location>
        <begin position="169"/>
        <end position="219"/>
    </location>
</feature>
<dbReference type="EMBL" id="MPUH01000034">
    <property type="protein sequence ID" value="OMJ93969.1"/>
    <property type="molecule type" value="Genomic_DNA"/>
</dbReference>
<keyword evidence="1" id="KW-0805">Transcription regulation</keyword>
<evidence type="ECO:0000256" key="4">
    <source>
        <dbReference type="ARBA" id="ARBA00023242"/>
    </source>
</evidence>
<dbReference type="PANTHER" id="PTHR46621">
    <property type="entry name" value="SNRNA-ACTIVATING PROTEIN COMPLEX SUBUNIT 4"/>
    <property type="match status" value="1"/>
</dbReference>
<dbReference type="AlphaFoldDB" id="A0A1R2CY68"/>
<dbReference type="Pfam" id="PF13921">
    <property type="entry name" value="Myb_DNA-bind_6"/>
    <property type="match status" value="1"/>
</dbReference>
<gene>
    <name evidence="7" type="ORF">SteCoe_3033</name>
</gene>
<reference evidence="7 8" key="1">
    <citation type="submission" date="2016-11" db="EMBL/GenBank/DDBJ databases">
        <title>The macronuclear genome of Stentor coeruleus: a giant cell with tiny introns.</title>
        <authorList>
            <person name="Slabodnick M."/>
            <person name="Ruby J.G."/>
            <person name="Reiff S.B."/>
            <person name="Swart E.C."/>
            <person name="Gosai S."/>
            <person name="Prabakaran S."/>
            <person name="Witkowska E."/>
            <person name="Larue G.E."/>
            <person name="Fisher S."/>
            <person name="Freeman R.M."/>
            <person name="Gunawardena J."/>
            <person name="Chu W."/>
            <person name="Stover N.A."/>
            <person name="Gregory B.D."/>
            <person name="Nowacki M."/>
            <person name="Derisi J."/>
            <person name="Roy S.W."/>
            <person name="Marshall W.F."/>
            <person name="Sood P."/>
        </authorList>
    </citation>
    <scope>NUCLEOTIDE SEQUENCE [LARGE SCALE GENOMIC DNA]</scope>
    <source>
        <strain evidence="7">WM001</strain>
    </source>
</reference>
<evidence type="ECO:0008006" key="9">
    <source>
        <dbReference type="Google" id="ProtNLM"/>
    </source>
</evidence>
<dbReference type="PROSITE" id="PS51294">
    <property type="entry name" value="HTH_MYB"/>
    <property type="match status" value="1"/>
</dbReference>
<dbReference type="InterPro" id="IPR009057">
    <property type="entry name" value="Homeodomain-like_sf"/>
</dbReference>
<comment type="caution">
    <text evidence="7">The sequence shown here is derived from an EMBL/GenBank/DDBJ whole genome shotgun (WGS) entry which is preliminary data.</text>
</comment>
<keyword evidence="2" id="KW-0238">DNA-binding</keyword>
<dbReference type="Gene3D" id="1.10.10.60">
    <property type="entry name" value="Homeodomain-like"/>
    <property type="match status" value="2"/>
</dbReference>
<dbReference type="PROSITE" id="PS50090">
    <property type="entry name" value="MYB_LIKE"/>
    <property type="match status" value="2"/>
</dbReference>
<dbReference type="SUPFAM" id="SSF46689">
    <property type="entry name" value="Homeodomain-like"/>
    <property type="match status" value="2"/>
</dbReference>
<feature type="domain" description="HTH myb-type" evidence="6">
    <location>
        <begin position="169"/>
        <end position="223"/>
    </location>
</feature>
<evidence type="ECO:0000313" key="8">
    <source>
        <dbReference type="Proteomes" id="UP000187209"/>
    </source>
</evidence>
<dbReference type="GO" id="GO:0019185">
    <property type="term" value="C:snRNA-activating protein complex"/>
    <property type="evidence" value="ECO:0007669"/>
    <property type="project" value="TreeGrafter"/>
</dbReference>
<organism evidence="7 8">
    <name type="scientific">Stentor coeruleus</name>
    <dbReference type="NCBI Taxonomy" id="5963"/>
    <lineage>
        <taxon>Eukaryota</taxon>
        <taxon>Sar</taxon>
        <taxon>Alveolata</taxon>
        <taxon>Ciliophora</taxon>
        <taxon>Postciliodesmatophora</taxon>
        <taxon>Heterotrichea</taxon>
        <taxon>Heterotrichida</taxon>
        <taxon>Stentoridae</taxon>
        <taxon>Stentor</taxon>
    </lineage>
</organism>
<dbReference type="GO" id="GO:0000978">
    <property type="term" value="F:RNA polymerase II cis-regulatory region sequence-specific DNA binding"/>
    <property type="evidence" value="ECO:0007669"/>
    <property type="project" value="TreeGrafter"/>
</dbReference>
<evidence type="ECO:0000256" key="3">
    <source>
        <dbReference type="ARBA" id="ARBA00023163"/>
    </source>
</evidence>
<name>A0A1R2CY68_9CILI</name>
<dbReference type="Proteomes" id="UP000187209">
    <property type="component" value="Unassembled WGS sequence"/>
</dbReference>
<accession>A0A1R2CY68</accession>
<sequence length="278" mass="32073">MADPAMIAEKNCQPLLPTLLSSPSPASSIVIPMTLSEFSENPNSQKHVRGHHYRKWTKAQVESMYETATNYLKEKNIIIEQLTLEDFGIIAAGRSQSAKECMSKFFEVTKSGSFKAGIWPESEDEILKELTLKKLSWTQIAKILNEKIHNSRPVRNGKQCKERWANHVNPNIRKGLWSEAEDILLLETYKEHGKIWNKMFQIFPERTESAVKNRLKSLIISCKQDIGSLNNLCRAIDRMIEKKRDKVEDDMEECIFGKYQENSGEPIDFCSLEEKQEY</sequence>
<dbReference type="GO" id="GO:0001006">
    <property type="term" value="F:RNA polymerase III type 3 promoter sequence-specific DNA binding"/>
    <property type="evidence" value="ECO:0007669"/>
    <property type="project" value="TreeGrafter"/>
</dbReference>